<sequence length="347" mass="39726">MDDQRQRFPSPFILLLRVNLLQAVRRVTQAGSKSGLLTVMIGLFLLFYPLIASGMFYAGLRYVSKFPGLGDMLIERLVFLLFAFLFMLLLFSNIVVGYTNMFRNQETRFLQTLPFSADNIFRWKLIETTFVASWAFLLLVAPLLLAYGIFQAQQPGHQVGWQYYIFTPPLVLMFIMLPSVLGCWIAVFMARYLDRSLFQTTTVLLLLALIYMVIVYLQPEAASVQTLETRVVDLTDRLLSKTQFAQFPFLPSYWLSSALTNWVEGAKSLAGFFVLVLISNVLFFGFLGFTETGKYFYKSLFATLSRGSLAGDWSSAARLVPRLCAQLILLAWFLPIIDFHPLKEHWH</sequence>
<evidence type="ECO:0000256" key="1">
    <source>
        <dbReference type="SAM" id="Phobius"/>
    </source>
</evidence>
<feature type="transmembrane region" description="Helical" evidence="1">
    <location>
        <begin position="130"/>
        <end position="150"/>
    </location>
</feature>
<proteinExistence type="predicted"/>
<dbReference type="EMBL" id="UINC01031594">
    <property type="protein sequence ID" value="SVB17894.1"/>
    <property type="molecule type" value="Genomic_DNA"/>
</dbReference>
<feature type="non-terminal residue" evidence="2">
    <location>
        <position position="347"/>
    </location>
</feature>
<keyword evidence="1" id="KW-0472">Membrane</keyword>
<evidence type="ECO:0008006" key="3">
    <source>
        <dbReference type="Google" id="ProtNLM"/>
    </source>
</evidence>
<accession>A0A382BW88</accession>
<reference evidence="2" key="1">
    <citation type="submission" date="2018-05" db="EMBL/GenBank/DDBJ databases">
        <authorList>
            <person name="Lanie J.A."/>
            <person name="Ng W.-L."/>
            <person name="Kazmierczak K.M."/>
            <person name="Andrzejewski T.M."/>
            <person name="Davidsen T.M."/>
            <person name="Wayne K.J."/>
            <person name="Tettelin H."/>
            <person name="Glass J.I."/>
            <person name="Rusch D."/>
            <person name="Podicherti R."/>
            <person name="Tsui H.-C.T."/>
            <person name="Winkler M.E."/>
        </authorList>
    </citation>
    <scope>NUCLEOTIDE SEQUENCE</scope>
</reference>
<evidence type="ECO:0000313" key="2">
    <source>
        <dbReference type="EMBL" id="SVB17894.1"/>
    </source>
</evidence>
<feature type="transmembrane region" description="Helical" evidence="1">
    <location>
        <begin position="197"/>
        <end position="217"/>
    </location>
</feature>
<feature type="transmembrane region" description="Helical" evidence="1">
    <location>
        <begin position="35"/>
        <end position="57"/>
    </location>
</feature>
<dbReference type="AlphaFoldDB" id="A0A382BW88"/>
<name>A0A382BW88_9ZZZZ</name>
<feature type="transmembrane region" description="Helical" evidence="1">
    <location>
        <begin position="269"/>
        <end position="289"/>
    </location>
</feature>
<dbReference type="Pfam" id="PF16949">
    <property type="entry name" value="ABC_tran_2"/>
    <property type="match status" value="1"/>
</dbReference>
<feature type="transmembrane region" description="Helical" evidence="1">
    <location>
        <begin position="77"/>
        <end position="98"/>
    </location>
</feature>
<gene>
    <name evidence="2" type="ORF">METZ01_LOCUS170748</name>
</gene>
<keyword evidence="1" id="KW-1133">Transmembrane helix</keyword>
<dbReference type="InterPro" id="IPR031599">
    <property type="entry name" value="ABC_tran_2"/>
</dbReference>
<organism evidence="2">
    <name type="scientific">marine metagenome</name>
    <dbReference type="NCBI Taxonomy" id="408172"/>
    <lineage>
        <taxon>unclassified sequences</taxon>
        <taxon>metagenomes</taxon>
        <taxon>ecological metagenomes</taxon>
    </lineage>
</organism>
<protein>
    <recommendedName>
        <fullName evidence="3">ABC-2 type transporter domain-containing protein</fullName>
    </recommendedName>
</protein>
<feature type="transmembrane region" description="Helical" evidence="1">
    <location>
        <begin position="170"/>
        <end position="190"/>
    </location>
</feature>
<keyword evidence="1" id="KW-0812">Transmembrane</keyword>